<comment type="subcellular location">
    <subcellularLocation>
        <location evidence="1">Cytoplasm</location>
        <location evidence="1">Cytoskeleton</location>
    </subcellularLocation>
</comment>
<evidence type="ECO:0000256" key="4">
    <source>
        <dbReference type="ARBA" id="ARBA00022737"/>
    </source>
</evidence>
<dbReference type="AlphaFoldDB" id="A0A395M1Y7"/>
<evidence type="ECO:0000256" key="9">
    <source>
        <dbReference type="SAM" id="SignalP"/>
    </source>
</evidence>
<dbReference type="InterPro" id="IPR011990">
    <property type="entry name" value="TPR-like_helical_dom_sf"/>
</dbReference>
<dbReference type="SUPFAM" id="SSF48452">
    <property type="entry name" value="TPR-like"/>
    <property type="match status" value="1"/>
</dbReference>
<evidence type="ECO:0000256" key="2">
    <source>
        <dbReference type="ARBA" id="ARBA00011375"/>
    </source>
</evidence>
<dbReference type="Gene3D" id="1.25.40.10">
    <property type="entry name" value="Tetratricopeptide repeat domain"/>
    <property type="match status" value="2"/>
</dbReference>
<organism evidence="10 11">
    <name type="scientific">Candidatus Thermochlorobacter aerophilus</name>
    <dbReference type="NCBI Taxonomy" id="1868324"/>
    <lineage>
        <taxon>Bacteria</taxon>
        <taxon>Pseudomonadati</taxon>
        <taxon>Chlorobiota</taxon>
        <taxon>Chlorobiia</taxon>
        <taxon>Chlorobiales</taxon>
        <taxon>Candidatus Thermochlorobacteriaceae</taxon>
        <taxon>Candidatus Thermochlorobacter</taxon>
    </lineage>
</organism>
<accession>A0A395M1Y7</accession>
<dbReference type="GO" id="GO:0097431">
    <property type="term" value="C:mitotic spindle pole"/>
    <property type="evidence" value="ECO:0007669"/>
    <property type="project" value="TreeGrafter"/>
</dbReference>
<gene>
    <name evidence="10" type="ORF">D0433_04610</name>
</gene>
<protein>
    <recommendedName>
        <fullName evidence="7">Regulator of microtubule dynamics protein 1</fullName>
    </recommendedName>
    <alternativeName>
        <fullName evidence="8">Protein FAM82B</fullName>
    </alternativeName>
</protein>
<keyword evidence="9" id="KW-0732">Signal</keyword>
<comment type="subunit">
    <text evidence="2">Interacts with microtubules.</text>
</comment>
<keyword evidence="6" id="KW-0206">Cytoskeleton</keyword>
<evidence type="ECO:0000256" key="3">
    <source>
        <dbReference type="ARBA" id="ARBA00022490"/>
    </source>
</evidence>
<dbReference type="InterPro" id="IPR049039">
    <property type="entry name" value="RMD1-3_a_helical_rpt"/>
</dbReference>
<proteinExistence type="predicted"/>
<evidence type="ECO:0000256" key="1">
    <source>
        <dbReference type="ARBA" id="ARBA00004245"/>
    </source>
</evidence>
<dbReference type="EMBL" id="PHFL01000030">
    <property type="protein sequence ID" value="RFM24681.1"/>
    <property type="molecule type" value="Genomic_DNA"/>
</dbReference>
<keyword evidence="3" id="KW-0963">Cytoplasm</keyword>
<reference evidence="10 11" key="1">
    <citation type="journal article" date="2011" name="ISME J.">
        <title>Community ecology of hot spring cyanobacterial mats: predominant populations and their functional potential.</title>
        <authorList>
            <person name="Klatt C.G."/>
            <person name="Wood J.M."/>
            <person name="Rusch D.B."/>
            <person name="Bateson M.M."/>
            <person name="Hamamura N."/>
            <person name="Heidelberg J.F."/>
            <person name="Grossman A.R."/>
            <person name="Bhaya D."/>
            <person name="Cohan F.M."/>
            <person name="Kuhl M."/>
            <person name="Bryant D.A."/>
            <person name="Ward D.M."/>
        </authorList>
    </citation>
    <scope>NUCLEOTIDE SEQUENCE [LARGE SCALE GENOMIC DNA]</scope>
    <source>
        <strain evidence="10">OS</strain>
    </source>
</reference>
<keyword evidence="5" id="KW-0802">TPR repeat</keyword>
<dbReference type="PANTHER" id="PTHR16056:SF16">
    <property type="entry name" value="REGULATOR OF MICROTUBULE DYNAMICS PROTEIN 1"/>
    <property type="match status" value="1"/>
</dbReference>
<keyword evidence="4" id="KW-0677">Repeat</keyword>
<sequence length="259" mass="28708">MHCHLLFVLFIITTPLAAFSMPVSNDEARTKAMIASGDSAYRAFNYDLAIKYYQEAYLASPSVEVMLKLSDAYFFGGYQKPKSQQEAMYLKAKAILLEALKLDSTSADIGSSIYARLGQVTGQIALFRGGQEKIKLGLEIKQFADKSLALNPNNAMANAILGIWHYELANLDFVARTFVKIFFGGVPDGSFEYAEKYLAKAVSLQPSVIYYRNAYAKVLIKLGRDEEARQQLKAALSLPMTVAGDKKNKSEARELLAQL</sequence>
<comment type="caution">
    <text evidence="10">The sequence shown here is derived from an EMBL/GenBank/DDBJ whole genome shotgun (WGS) entry which is preliminary data.</text>
</comment>
<evidence type="ECO:0000256" key="7">
    <source>
        <dbReference type="ARBA" id="ARBA00039966"/>
    </source>
</evidence>
<dbReference type="GO" id="GO:0005737">
    <property type="term" value="C:cytoplasm"/>
    <property type="evidence" value="ECO:0007669"/>
    <property type="project" value="TreeGrafter"/>
</dbReference>
<feature type="chain" id="PRO_5017345343" description="Regulator of microtubule dynamics protein 1" evidence="9">
    <location>
        <begin position="21"/>
        <end position="259"/>
    </location>
</feature>
<feature type="signal peptide" evidence="9">
    <location>
        <begin position="1"/>
        <end position="20"/>
    </location>
</feature>
<dbReference type="PANTHER" id="PTHR16056">
    <property type="entry name" value="REGULATOR OF MICROTUBULE DYNAMICS PROTEIN"/>
    <property type="match status" value="1"/>
</dbReference>
<evidence type="ECO:0000256" key="8">
    <source>
        <dbReference type="ARBA" id="ARBA00041958"/>
    </source>
</evidence>
<evidence type="ECO:0000256" key="5">
    <source>
        <dbReference type="ARBA" id="ARBA00022803"/>
    </source>
</evidence>
<dbReference type="Pfam" id="PF21033">
    <property type="entry name" value="RMD1-3"/>
    <property type="match status" value="1"/>
</dbReference>
<name>A0A395M1Y7_9BACT</name>
<dbReference type="GO" id="GO:0005876">
    <property type="term" value="C:spindle microtubule"/>
    <property type="evidence" value="ECO:0007669"/>
    <property type="project" value="TreeGrafter"/>
</dbReference>
<evidence type="ECO:0000256" key="6">
    <source>
        <dbReference type="ARBA" id="ARBA00023212"/>
    </source>
</evidence>
<dbReference type="Proteomes" id="UP000266389">
    <property type="component" value="Unassembled WGS sequence"/>
</dbReference>
<evidence type="ECO:0000313" key="10">
    <source>
        <dbReference type="EMBL" id="RFM24681.1"/>
    </source>
</evidence>
<dbReference type="GO" id="GO:0008017">
    <property type="term" value="F:microtubule binding"/>
    <property type="evidence" value="ECO:0007669"/>
    <property type="project" value="TreeGrafter"/>
</dbReference>
<evidence type="ECO:0000313" key="11">
    <source>
        <dbReference type="Proteomes" id="UP000266389"/>
    </source>
</evidence>